<evidence type="ECO:0000256" key="1">
    <source>
        <dbReference type="SAM" id="MobiDB-lite"/>
    </source>
</evidence>
<feature type="compositionally biased region" description="Basic and acidic residues" evidence="1">
    <location>
        <begin position="272"/>
        <end position="301"/>
    </location>
</feature>
<accession>A0A8J1LUF1</accession>
<dbReference type="GeneID" id="121398193"/>
<dbReference type="OrthoDB" id="9892076at2759"/>
<proteinExistence type="predicted"/>
<organism evidence="2 3">
    <name type="scientific">Xenopus laevis</name>
    <name type="common">African clawed frog</name>
    <dbReference type="NCBI Taxonomy" id="8355"/>
    <lineage>
        <taxon>Eukaryota</taxon>
        <taxon>Metazoa</taxon>
        <taxon>Chordata</taxon>
        <taxon>Craniata</taxon>
        <taxon>Vertebrata</taxon>
        <taxon>Euteleostomi</taxon>
        <taxon>Amphibia</taxon>
        <taxon>Batrachia</taxon>
        <taxon>Anura</taxon>
        <taxon>Pipoidea</taxon>
        <taxon>Pipidae</taxon>
        <taxon>Xenopodinae</taxon>
        <taxon>Xenopus</taxon>
        <taxon>Xenopus</taxon>
    </lineage>
</organism>
<evidence type="ECO:0000313" key="3">
    <source>
        <dbReference type="RefSeq" id="XP_041432964.1"/>
    </source>
</evidence>
<protein>
    <submittedName>
        <fullName evidence="3">Uncharacterized protein LOC121398193</fullName>
    </submittedName>
</protein>
<keyword evidence="2" id="KW-1185">Reference proteome</keyword>
<reference evidence="3" key="1">
    <citation type="submission" date="2025-08" db="UniProtKB">
        <authorList>
            <consortium name="RefSeq"/>
        </authorList>
    </citation>
    <scope>IDENTIFICATION</scope>
    <source>
        <strain evidence="3">J_2021</strain>
        <tissue evidence="3">Erythrocytes</tissue>
    </source>
</reference>
<dbReference type="KEGG" id="xla:121398193"/>
<dbReference type="RefSeq" id="XP_041432964.1">
    <property type="nucleotide sequence ID" value="XM_041577030.1"/>
</dbReference>
<gene>
    <name evidence="3" type="primary">LOC121398193</name>
</gene>
<dbReference type="Proteomes" id="UP000186698">
    <property type="component" value="Chromosome 9_10L"/>
</dbReference>
<dbReference type="AlphaFoldDB" id="A0A8J1LUF1"/>
<evidence type="ECO:0000313" key="2">
    <source>
        <dbReference type="Proteomes" id="UP000186698"/>
    </source>
</evidence>
<feature type="region of interest" description="Disordered" evidence="1">
    <location>
        <begin position="272"/>
        <end position="308"/>
    </location>
</feature>
<sequence length="308" mass="35994">MDTIPELTHYIKNFKLEDFSSRNQGYDRVLLQLFGYLGHGKSSFINTCKYVLEDGEYQNYTNAKKPQKGGDQGDTTERVTYPLTDIMTLVDNRGCSKMDNYETAEFLAQLANLLPLDKGVEWSKGFGLTERIVEAEKLVKSSDFIYPIFVYSVCKNIANEEITEIKMLLEAARDLTEIFPIVVLTHKTRGNLSAMKEKFENMGVERIFALDNFTPEDHIKTRGRHEEVLTFFCEVTKDIKFRLERMGDPEEKRQERKKKVLKFIHDREMKRGKEELDMQKMKEQRMKKDMEEMQRKIEEGNKSSCNVS</sequence>
<name>A0A8J1LUF1_XENLA</name>